<proteinExistence type="predicted"/>
<evidence type="ECO:0000313" key="4">
    <source>
        <dbReference type="Proteomes" id="UP000515570"/>
    </source>
</evidence>
<dbReference type="Pfam" id="PF26572">
    <property type="entry name" value="DUF8185"/>
    <property type="match status" value="1"/>
</dbReference>
<dbReference type="RefSeq" id="WP_182385563.1">
    <property type="nucleotide sequence ID" value="NZ_CP059833.1"/>
</dbReference>
<gene>
    <name evidence="3" type="ORF">HW450_10480</name>
</gene>
<reference evidence="3 4" key="1">
    <citation type="submission" date="2020-07" db="EMBL/GenBank/DDBJ databases">
        <title>non toxigenic Corynebacterium sp. nov from a clinical source.</title>
        <authorList>
            <person name="Bernier A.-M."/>
            <person name="Bernard K."/>
        </authorList>
    </citation>
    <scope>NUCLEOTIDE SEQUENCE [LARGE SCALE GENOMIC DNA]</scope>
    <source>
        <strain evidence="4">NML 93-0612</strain>
    </source>
</reference>
<dbReference type="Proteomes" id="UP000515570">
    <property type="component" value="Chromosome"/>
</dbReference>
<name>A0A7G5FDR5_9CORY</name>
<dbReference type="Pfam" id="PF26035">
    <property type="entry name" value="DUF8010"/>
    <property type="match status" value="1"/>
</dbReference>
<dbReference type="AlphaFoldDB" id="A0A7G5FDR5"/>
<feature type="domain" description="DUF8010" evidence="1">
    <location>
        <begin position="12"/>
        <end position="74"/>
    </location>
</feature>
<evidence type="ECO:0000259" key="2">
    <source>
        <dbReference type="Pfam" id="PF26572"/>
    </source>
</evidence>
<dbReference type="InterPro" id="IPR058323">
    <property type="entry name" value="DUF8010"/>
</dbReference>
<dbReference type="InterPro" id="IPR058498">
    <property type="entry name" value="DUF8185"/>
</dbReference>
<keyword evidence="4" id="KW-1185">Reference proteome</keyword>
<dbReference type="EMBL" id="CP059833">
    <property type="protein sequence ID" value="QMV84756.1"/>
    <property type="molecule type" value="Genomic_DNA"/>
</dbReference>
<sequence>MLPAFKVSQGERGLRSLLQRAVALDARALVRVQPLAGGALDVFVTTPFEVLASRRVLGEVSGDAVFLAQQLIDGQLSPSPVAAWPGALPPATGFVELDVLPVDVVHELAEQGRALARQFSGPLGPPKSLLDQRVLRVEGDGGIAEVSMRAIFTCTSLGLIPGIATHPDLPRHLRVASKGRWVRIDAPFGSVYESRGINLLV</sequence>
<feature type="domain" description="DUF8185" evidence="2">
    <location>
        <begin position="89"/>
        <end position="196"/>
    </location>
</feature>
<protein>
    <submittedName>
        <fullName evidence="3">Uncharacterized protein</fullName>
    </submittedName>
</protein>
<evidence type="ECO:0000313" key="3">
    <source>
        <dbReference type="EMBL" id="QMV84756.1"/>
    </source>
</evidence>
<evidence type="ECO:0000259" key="1">
    <source>
        <dbReference type="Pfam" id="PF26035"/>
    </source>
</evidence>
<accession>A0A7G5FDR5</accession>
<organism evidence="3 4">
    <name type="scientific">Corynebacterium hindlerae</name>
    <dbReference type="NCBI Taxonomy" id="699041"/>
    <lineage>
        <taxon>Bacteria</taxon>
        <taxon>Bacillati</taxon>
        <taxon>Actinomycetota</taxon>
        <taxon>Actinomycetes</taxon>
        <taxon>Mycobacteriales</taxon>
        <taxon>Corynebacteriaceae</taxon>
        <taxon>Corynebacterium</taxon>
    </lineage>
</organism>